<name>A0A086K7B4_TOXGO</name>
<dbReference type="InterPro" id="IPR036148">
    <property type="entry name" value="MmgE/PrpD_sf"/>
</dbReference>
<protein>
    <submittedName>
        <fullName evidence="4">MmgE/PrpD family protein</fullName>
        <ecNumber evidence="4">4.2.1.79</ecNumber>
    </submittedName>
</protein>
<dbReference type="SUPFAM" id="SSF103378">
    <property type="entry name" value="2-methylcitrate dehydratase PrpD"/>
    <property type="match status" value="1"/>
</dbReference>
<dbReference type="PANTHER" id="PTHR16943:SF8">
    <property type="entry name" value="2-METHYLCITRATE DEHYDRATASE"/>
    <property type="match status" value="1"/>
</dbReference>
<dbReference type="AlphaFoldDB" id="A0A086K7B4"/>
<comment type="caution">
    <text evidence="4">The sequence shown here is derived from an EMBL/GenBank/DDBJ whole genome shotgun (WGS) entry which is preliminary data.</text>
</comment>
<dbReference type="Pfam" id="PF19305">
    <property type="entry name" value="MmgE_PrpD_C"/>
    <property type="match status" value="1"/>
</dbReference>
<sequence length="521" mass="57156">MTQSTSADTVVLPRDSNQALGIGQYAIDFLGGKYGDNVSEKIYERVRLFHTDSVLSGVSALALKTNAPTILRDEAMDYPCTSGARVFGTLTRSQPEKVVAANCAAVREWDSNGTVFGFNPKLKGHQAGEFGHNDFYPVVIAAAQAGARHVDGRKALRAMLCLDEIRGRLAEVFSLKTFKIDHVVFGAVASAAVYGALLGASAEQIESAIGMCVAHYIPWRAIRAGKQLSDSKGSSAALAAEAAVLSMRRAMKGFVGPRDIFRNPEALFRWNVKTEGDSPFDLVLTHSGEEFAVARMHFKLGLYEHQSAGALEGLLRLLAANPVIYRDPNRIQSITITAYEPAFSIIGDPAKRDPRTRQSADHSMVYIISTVLRKAVEAREVPSDVCDAWCALMLTPYDYSEKSIFNPTTRAFMTKTQFKHGGAEYDAKYPEGIPSRVSIALSDGTTLDSSRIVFPTGHASNTESDLLKVLRYKFQMMSEIALRKEEAQAFIAKLESIVTLSNDDLQTLYFYKELNELPPIE</sequence>
<dbReference type="InterPro" id="IPR042183">
    <property type="entry name" value="MmgE/PrpD_sf_1"/>
</dbReference>
<gene>
    <name evidence="4" type="ORF">TGDOM2_213680</name>
</gene>
<dbReference type="Pfam" id="PF03972">
    <property type="entry name" value="MmgE_PrpD_N"/>
    <property type="match status" value="1"/>
</dbReference>
<dbReference type="Gene3D" id="1.10.4100.10">
    <property type="entry name" value="2-methylcitrate dehydratase PrpD"/>
    <property type="match status" value="1"/>
</dbReference>
<evidence type="ECO:0000259" key="3">
    <source>
        <dbReference type="Pfam" id="PF19305"/>
    </source>
</evidence>
<dbReference type="VEuPathDB" id="ToxoDB:TGDOM2_213680"/>
<feature type="domain" description="MmgE/PrpD C-terminal" evidence="3">
    <location>
        <begin position="394"/>
        <end position="491"/>
    </location>
</feature>
<dbReference type="PANTHER" id="PTHR16943">
    <property type="entry name" value="2-METHYLCITRATE DEHYDRATASE-RELATED"/>
    <property type="match status" value="1"/>
</dbReference>
<dbReference type="EC" id="4.2.1.79" evidence="4"/>
<dbReference type="OrthoDB" id="2018073at2759"/>
<evidence type="ECO:0000259" key="2">
    <source>
        <dbReference type="Pfam" id="PF03972"/>
    </source>
</evidence>
<dbReference type="InterPro" id="IPR005656">
    <property type="entry name" value="MmgE_PrpD"/>
</dbReference>
<dbReference type="InterPro" id="IPR045336">
    <property type="entry name" value="MmgE_PrpD_N"/>
</dbReference>
<dbReference type="GO" id="GO:0047547">
    <property type="term" value="F:2-methylcitrate dehydratase activity"/>
    <property type="evidence" value="ECO:0007669"/>
    <property type="project" value="UniProtKB-EC"/>
</dbReference>
<dbReference type="InterPro" id="IPR045337">
    <property type="entry name" value="MmgE_PrpD_C"/>
</dbReference>
<dbReference type="EMBL" id="AHZU02000782">
    <property type="protein sequence ID" value="KFG40282.1"/>
    <property type="molecule type" value="Genomic_DNA"/>
</dbReference>
<comment type="similarity">
    <text evidence="1">Belongs to the PrpD family.</text>
</comment>
<feature type="domain" description="MmgE/PrpD N-terminal" evidence="2">
    <location>
        <begin position="36"/>
        <end position="273"/>
    </location>
</feature>
<dbReference type="Proteomes" id="UP000028837">
    <property type="component" value="Unassembled WGS sequence"/>
</dbReference>
<organism evidence="4 5">
    <name type="scientific">Toxoplasma gondii GAB2-2007-GAL-DOM2</name>
    <dbReference type="NCBI Taxonomy" id="1130820"/>
    <lineage>
        <taxon>Eukaryota</taxon>
        <taxon>Sar</taxon>
        <taxon>Alveolata</taxon>
        <taxon>Apicomplexa</taxon>
        <taxon>Conoidasida</taxon>
        <taxon>Coccidia</taxon>
        <taxon>Eucoccidiorida</taxon>
        <taxon>Eimeriorina</taxon>
        <taxon>Sarcocystidae</taxon>
        <taxon>Toxoplasma</taxon>
    </lineage>
</organism>
<evidence type="ECO:0000313" key="5">
    <source>
        <dbReference type="Proteomes" id="UP000028837"/>
    </source>
</evidence>
<evidence type="ECO:0000256" key="1">
    <source>
        <dbReference type="ARBA" id="ARBA00006174"/>
    </source>
</evidence>
<proteinExistence type="inferred from homology"/>
<evidence type="ECO:0000313" key="4">
    <source>
        <dbReference type="EMBL" id="KFG40282.1"/>
    </source>
</evidence>
<keyword evidence="4" id="KW-0456">Lyase</keyword>
<reference evidence="4 5" key="1">
    <citation type="submission" date="2014-02" db="EMBL/GenBank/DDBJ databases">
        <authorList>
            <person name="Sibley D."/>
            <person name="Venepally P."/>
            <person name="Karamycheva S."/>
            <person name="Hadjithomas M."/>
            <person name="Khan A."/>
            <person name="Brunk B."/>
            <person name="Roos D."/>
            <person name="Caler E."/>
            <person name="Lorenzi H."/>
        </authorList>
    </citation>
    <scope>NUCLEOTIDE SEQUENCE [LARGE SCALE GENOMIC DNA]</scope>
    <source>
        <strain evidence="4 5">GAB2-2007-GAL-DOM2</strain>
    </source>
</reference>
<accession>A0A086K7B4</accession>